<protein>
    <recommendedName>
        <fullName evidence="4">DUF4282 domain-containing protein</fullName>
    </recommendedName>
</protein>
<dbReference type="RefSeq" id="WP_163495110.1">
    <property type="nucleotide sequence ID" value="NZ_CP048711.1"/>
</dbReference>
<dbReference type="AlphaFoldDB" id="A0A6C0U104"/>
<name>A0A6C0U104_9GAMM</name>
<evidence type="ECO:0000313" key="2">
    <source>
        <dbReference type="EMBL" id="QIB65711.1"/>
    </source>
</evidence>
<evidence type="ECO:0000313" key="3">
    <source>
        <dbReference type="Proteomes" id="UP000477680"/>
    </source>
</evidence>
<proteinExistence type="predicted"/>
<keyword evidence="1" id="KW-0812">Transmembrane</keyword>
<keyword evidence="3" id="KW-1185">Reference proteome</keyword>
<evidence type="ECO:0000256" key="1">
    <source>
        <dbReference type="SAM" id="Phobius"/>
    </source>
</evidence>
<keyword evidence="1" id="KW-1133">Transmembrane helix</keyword>
<dbReference type="KEGG" id="kim:G3T16_10080"/>
<sequence>MKAFYETIDSALMIHYRWLPINILLTVILLLVSYIYDFFDLGIDLVILLVVGQATSGVILCVKALARIESMLIERGTDIPESPQ</sequence>
<organism evidence="2 3">
    <name type="scientific">Kineobactrum salinum</name>
    <dbReference type="NCBI Taxonomy" id="2708301"/>
    <lineage>
        <taxon>Bacteria</taxon>
        <taxon>Pseudomonadati</taxon>
        <taxon>Pseudomonadota</taxon>
        <taxon>Gammaproteobacteria</taxon>
        <taxon>Cellvibrionales</taxon>
        <taxon>Halieaceae</taxon>
        <taxon>Kineobactrum</taxon>
    </lineage>
</organism>
<accession>A0A6C0U104</accession>
<feature type="transmembrane region" description="Helical" evidence="1">
    <location>
        <begin position="21"/>
        <end position="39"/>
    </location>
</feature>
<evidence type="ECO:0008006" key="4">
    <source>
        <dbReference type="Google" id="ProtNLM"/>
    </source>
</evidence>
<feature type="transmembrane region" description="Helical" evidence="1">
    <location>
        <begin position="45"/>
        <end position="66"/>
    </location>
</feature>
<reference evidence="2 3" key="1">
    <citation type="submission" date="2020-02" db="EMBL/GenBank/DDBJ databases">
        <title>Genome sequencing for Kineobactrum sp. M2.</title>
        <authorList>
            <person name="Park S.-J."/>
        </authorList>
    </citation>
    <scope>NUCLEOTIDE SEQUENCE [LARGE SCALE GENOMIC DNA]</scope>
    <source>
        <strain evidence="2 3">M2</strain>
    </source>
</reference>
<keyword evidence="1" id="KW-0472">Membrane</keyword>
<dbReference type="EMBL" id="CP048711">
    <property type="protein sequence ID" value="QIB65711.1"/>
    <property type="molecule type" value="Genomic_DNA"/>
</dbReference>
<dbReference type="Proteomes" id="UP000477680">
    <property type="component" value="Chromosome"/>
</dbReference>
<gene>
    <name evidence="2" type="ORF">G3T16_10080</name>
</gene>